<feature type="compositionally biased region" description="Polar residues" evidence="1">
    <location>
        <begin position="10"/>
        <end position="20"/>
    </location>
</feature>
<feature type="compositionally biased region" description="Polar residues" evidence="1">
    <location>
        <begin position="30"/>
        <end position="42"/>
    </location>
</feature>
<evidence type="ECO:0000313" key="2">
    <source>
        <dbReference type="EMBL" id="QEG42486.1"/>
    </source>
</evidence>
<organism evidence="2 3">
    <name type="scientific">Roseimaritima ulvae</name>
    <dbReference type="NCBI Taxonomy" id="980254"/>
    <lineage>
        <taxon>Bacteria</taxon>
        <taxon>Pseudomonadati</taxon>
        <taxon>Planctomycetota</taxon>
        <taxon>Planctomycetia</taxon>
        <taxon>Pirellulales</taxon>
        <taxon>Pirellulaceae</taxon>
        <taxon>Roseimaritima</taxon>
    </lineage>
</organism>
<dbReference type="EMBL" id="CP042914">
    <property type="protein sequence ID" value="QEG42486.1"/>
    <property type="molecule type" value="Genomic_DNA"/>
</dbReference>
<proteinExistence type="predicted"/>
<evidence type="ECO:0000313" key="3">
    <source>
        <dbReference type="Proteomes" id="UP000325286"/>
    </source>
</evidence>
<keyword evidence="3" id="KW-1185">Reference proteome</keyword>
<dbReference type="AlphaFoldDB" id="A0A5B9QZ87"/>
<dbReference type="Proteomes" id="UP000325286">
    <property type="component" value="Chromosome"/>
</dbReference>
<feature type="region of interest" description="Disordered" evidence="1">
    <location>
        <begin position="1"/>
        <end position="52"/>
    </location>
</feature>
<gene>
    <name evidence="2" type="ORF">UC8_45250</name>
</gene>
<sequence>MINQRERSRNAASKNKQCSVHGSPEHTELTQKPPNSSASPQALTDAPFKDNQ</sequence>
<reference evidence="2 3" key="1">
    <citation type="submission" date="2019-08" db="EMBL/GenBank/DDBJ databases">
        <title>Deep-cultivation of Planctomycetes and their phenomic and genomic characterization uncovers novel biology.</title>
        <authorList>
            <person name="Wiegand S."/>
            <person name="Jogler M."/>
            <person name="Boedeker C."/>
            <person name="Pinto D."/>
            <person name="Vollmers J."/>
            <person name="Rivas-Marin E."/>
            <person name="Kohn T."/>
            <person name="Peeters S.H."/>
            <person name="Heuer A."/>
            <person name="Rast P."/>
            <person name="Oberbeckmann S."/>
            <person name="Bunk B."/>
            <person name="Jeske O."/>
            <person name="Meyerdierks A."/>
            <person name="Storesund J.E."/>
            <person name="Kallscheuer N."/>
            <person name="Luecker S."/>
            <person name="Lage O.M."/>
            <person name="Pohl T."/>
            <person name="Merkel B.J."/>
            <person name="Hornburger P."/>
            <person name="Mueller R.-W."/>
            <person name="Bruemmer F."/>
            <person name="Labrenz M."/>
            <person name="Spormann A.M."/>
            <person name="Op den Camp H."/>
            <person name="Overmann J."/>
            <person name="Amann R."/>
            <person name="Jetten M.S.M."/>
            <person name="Mascher T."/>
            <person name="Medema M.H."/>
            <person name="Devos D.P."/>
            <person name="Kaster A.-K."/>
            <person name="Ovreas L."/>
            <person name="Rohde M."/>
            <person name="Galperin M.Y."/>
            <person name="Jogler C."/>
        </authorList>
    </citation>
    <scope>NUCLEOTIDE SEQUENCE [LARGE SCALE GENOMIC DNA]</scope>
    <source>
        <strain evidence="2 3">UC8</strain>
    </source>
</reference>
<accession>A0A5B9QZ87</accession>
<dbReference type="KEGG" id="rul:UC8_45250"/>
<protein>
    <submittedName>
        <fullName evidence="2">Uncharacterized protein</fullName>
    </submittedName>
</protein>
<name>A0A5B9QZ87_9BACT</name>
<evidence type="ECO:0000256" key="1">
    <source>
        <dbReference type="SAM" id="MobiDB-lite"/>
    </source>
</evidence>